<dbReference type="HOGENOM" id="CLU_2172000_0_0_1"/>
<evidence type="ECO:0000313" key="1">
    <source>
        <dbReference type="EMBL" id="KIM76127.1"/>
    </source>
</evidence>
<dbReference type="InParanoid" id="A0A0C3BFP4"/>
<dbReference type="Proteomes" id="UP000054166">
    <property type="component" value="Unassembled WGS sequence"/>
</dbReference>
<reference evidence="1 2" key="1">
    <citation type="submission" date="2014-04" db="EMBL/GenBank/DDBJ databases">
        <authorList>
            <consortium name="DOE Joint Genome Institute"/>
            <person name="Kuo A."/>
            <person name="Tarkka M."/>
            <person name="Buscot F."/>
            <person name="Kohler A."/>
            <person name="Nagy L.G."/>
            <person name="Floudas D."/>
            <person name="Copeland A."/>
            <person name="Barry K.W."/>
            <person name="Cichocki N."/>
            <person name="Veneault-Fourrey C."/>
            <person name="LaButti K."/>
            <person name="Lindquist E.A."/>
            <person name="Lipzen A."/>
            <person name="Lundell T."/>
            <person name="Morin E."/>
            <person name="Murat C."/>
            <person name="Sun H."/>
            <person name="Tunlid A."/>
            <person name="Henrissat B."/>
            <person name="Grigoriev I.V."/>
            <person name="Hibbett D.S."/>
            <person name="Martin F."/>
            <person name="Nordberg H.P."/>
            <person name="Cantor M.N."/>
            <person name="Hua S.X."/>
        </authorList>
    </citation>
    <scope>NUCLEOTIDE SEQUENCE [LARGE SCALE GENOMIC DNA]</scope>
    <source>
        <strain evidence="1 2">F 1598</strain>
    </source>
</reference>
<organism evidence="1 2">
    <name type="scientific">Piloderma croceum (strain F 1598)</name>
    <dbReference type="NCBI Taxonomy" id="765440"/>
    <lineage>
        <taxon>Eukaryota</taxon>
        <taxon>Fungi</taxon>
        <taxon>Dikarya</taxon>
        <taxon>Basidiomycota</taxon>
        <taxon>Agaricomycotina</taxon>
        <taxon>Agaricomycetes</taxon>
        <taxon>Agaricomycetidae</taxon>
        <taxon>Atheliales</taxon>
        <taxon>Atheliaceae</taxon>
        <taxon>Piloderma</taxon>
    </lineage>
</organism>
<gene>
    <name evidence="1" type="ORF">PILCRDRAFT_826640</name>
</gene>
<evidence type="ECO:0000313" key="2">
    <source>
        <dbReference type="Proteomes" id="UP000054166"/>
    </source>
</evidence>
<dbReference type="EMBL" id="KN833038">
    <property type="protein sequence ID" value="KIM76127.1"/>
    <property type="molecule type" value="Genomic_DNA"/>
</dbReference>
<dbReference type="AlphaFoldDB" id="A0A0C3BFP4"/>
<proteinExistence type="predicted"/>
<protein>
    <submittedName>
        <fullName evidence="1">Uncharacterized protein</fullName>
    </submittedName>
</protein>
<name>A0A0C3BFP4_PILCF</name>
<keyword evidence="2" id="KW-1185">Reference proteome</keyword>
<accession>A0A0C3BFP4</accession>
<sequence>MIQNIYRQQTYCNSDAQGSNCILLNKYSTASIADQAQCPLPYTALPRISFRFRVILTVERAGSTNVPEGWITARMGSMNPKFAFKCASRSRSGNSANANRKRGVRLIING</sequence>
<reference evidence="2" key="2">
    <citation type="submission" date="2015-01" db="EMBL/GenBank/DDBJ databases">
        <title>Evolutionary Origins and Diversification of the Mycorrhizal Mutualists.</title>
        <authorList>
            <consortium name="DOE Joint Genome Institute"/>
            <consortium name="Mycorrhizal Genomics Consortium"/>
            <person name="Kohler A."/>
            <person name="Kuo A."/>
            <person name="Nagy L.G."/>
            <person name="Floudas D."/>
            <person name="Copeland A."/>
            <person name="Barry K.W."/>
            <person name="Cichocki N."/>
            <person name="Veneault-Fourrey C."/>
            <person name="LaButti K."/>
            <person name="Lindquist E.A."/>
            <person name="Lipzen A."/>
            <person name="Lundell T."/>
            <person name="Morin E."/>
            <person name="Murat C."/>
            <person name="Riley R."/>
            <person name="Ohm R."/>
            <person name="Sun H."/>
            <person name="Tunlid A."/>
            <person name="Henrissat B."/>
            <person name="Grigoriev I.V."/>
            <person name="Hibbett D.S."/>
            <person name="Martin F."/>
        </authorList>
    </citation>
    <scope>NUCLEOTIDE SEQUENCE [LARGE SCALE GENOMIC DNA]</scope>
    <source>
        <strain evidence="2">F 1598</strain>
    </source>
</reference>